<organism evidence="1 2">
    <name type="scientific">Haloferula helveola</name>
    <dbReference type="NCBI Taxonomy" id="490095"/>
    <lineage>
        <taxon>Bacteria</taxon>
        <taxon>Pseudomonadati</taxon>
        <taxon>Verrucomicrobiota</taxon>
        <taxon>Verrucomicrobiia</taxon>
        <taxon>Verrucomicrobiales</taxon>
        <taxon>Verrucomicrobiaceae</taxon>
        <taxon>Haloferula</taxon>
    </lineage>
</organism>
<accession>A0ABM7RBA1</accession>
<dbReference type="EMBL" id="AP024702">
    <property type="protein sequence ID" value="BCX48821.1"/>
    <property type="molecule type" value="Genomic_DNA"/>
</dbReference>
<sequence>MGNAESRAYVGHMPSKKEILDLHFMDARCKLIDIAAFLDRVERHPGEADFRFDALKKALPILLSDEPGRAKGVLDALSDESIEPAEKATIQGAFGAPQP</sequence>
<gene>
    <name evidence="1" type="ORF">HAHE_27290</name>
</gene>
<keyword evidence="2" id="KW-1185">Reference proteome</keyword>
<proteinExistence type="predicted"/>
<reference evidence="1 2" key="1">
    <citation type="submission" date="2021-06" db="EMBL/GenBank/DDBJ databases">
        <title>Complete genome of Haloferula helveola possessing various polysaccharide degrading enzymes.</title>
        <authorList>
            <person name="Takami H."/>
            <person name="Huang C."/>
            <person name="Hamasaki K."/>
        </authorList>
    </citation>
    <scope>NUCLEOTIDE SEQUENCE [LARGE SCALE GENOMIC DNA]</scope>
    <source>
        <strain evidence="1 2">CN-1</strain>
    </source>
</reference>
<protein>
    <submittedName>
        <fullName evidence="1">Uncharacterized protein</fullName>
    </submittedName>
</protein>
<name>A0ABM7RBA1_9BACT</name>
<evidence type="ECO:0000313" key="1">
    <source>
        <dbReference type="EMBL" id="BCX48821.1"/>
    </source>
</evidence>
<evidence type="ECO:0000313" key="2">
    <source>
        <dbReference type="Proteomes" id="UP001374893"/>
    </source>
</evidence>
<dbReference type="Proteomes" id="UP001374893">
    <property type="component" value="Chromosome"/>
</dbReference>